<keyword evidence="1" id="KW-1185">Reference proteome</keyword>
<dbReference type="WBParaSite" id="ACAC_0000831101-mRNA-1">
    <property type="protein sequence ID" value="ACAC_0000831101-mRNA-1"/>
    <property type="gene ID" value="ACAC_0000831101"/>
</dbReference>
<dbReference type="Proteomes" id="UP000035642">
    <property type="component" value="Unassembled WGS sequence"/>
</dbReference>
<evidence type="ECO:0000313" key="1">
    <source>
        <dbReference type="Proteomes" id="UP000035642"/>
    </source>
</evidence>
<evidence type="ECO:0000313" key="2">
    <source>
        <dbReference type="WBParaSite" id="ACAC_0000831101-mRNA-1"/>
    </source>
</evidence>
<accession>A0A0K0DCK2</accession>
<proteinExistence type="predicted"/>
<name>A0A0K0DCK2_ANGCA</name>
<reference evidence="2" key="2">
    <citation type="submission" date="2017-02" db="UniProtKB">
        <authorList>
            <consortium name="WormBaseParasite"/>
        </authorList>
    </citation>
    <scope>IDENTIFICATION</scope>
</reference>
<reference evidence="1" key="1">
    <citation type="submission" date="2012-09" db="EMBL/GenBank/DDBJ databases">
        <authorList>
            <person name="Martin A.A."/>
        </authorList>
    </citation>
    <scope>NUCLEOTIDE SEQUENCE</scope>
</reference>
<protein>
    <submittedName>
        <fullName evidence="2">Astacin domain-containing protein</fullName>
    </submittedName>
</protein>
<organism evidence="1 2">
    <name type="scientific">Angiostrongylus cantonensis</name>
    <name type="common">Rat lungworm</name>
    <dbReference type="NCBI Taxonomy" id="6313"/>
    <lineage>
        <taxon>Eukaryota</taxon>
        <taxon>Metazoa</taxon>
        <taxon>Ecdysozoa</taxon>
        <taxon>Nematoda</taxon>
        <taxon>Chromadorea</taxon>
        <taxon>Rhabditida</taxon>
        <taxon>Rhabditina</taxon>
        <taxon>Rhabditomorpha</taxon>
        <taxon>Strongyloidea</taxon>
        <taxon>Metastrongylidae</taxon>
        <taxon>Angiostrongylus</taxon>
    </lineage>
</organism>
<sequence>MRPILLVSIVGVVTNCYKIESDSITKPSISGHQDAHKIFGVSRRRHHFSGTAKTLTRDRWSSQVRKQGTNQRLEEIAVISKDDEQILDKSISKICSMAYIKRNLYQNKTLFMRRQVEQTFDKVVTGDRVKRQVLKDNRYPNTTWQNGVFYTFNTSG</sequence>
<dbReference type="AlphaFoldDB" id="A0A0K0DCK2"/>